<dbReference type="EMBL" id="KV419413">
    <property type="protein sequence ID" value="KZS91787.1"/>
    <property type="molecule type" value="Genomic_DNA"/>
</dbReference>
<dbReference type="Proteomes" id="UP000076722">
    <property type="component" value="Unassembled WGS sequence"/>
</dbReference>
<keyword evidence="3" id="KW-1185">Reference proteome</keyword>
<sequence length="153" mass="16399">VQMKSVLSIALLSLVSVASSAVLPRSCPEAAQFGVLTATPTKLSPGDTFTINADFNCAVNQFGIVPKYLDYYIEVLENSNNGHEPPILLARRTFDQSASPSLTDNFSLPRTFYFSGAPYVVQMDVTYPITGTDGNPVFIQGGTEAPLTITATD</sequence>
<dbReference type="AlphaFoldDB" id="A0A164STG4"/>
<feature type="chain" id="PRO_5007853172" evidence="1">
    <location>
        <begin position="21"/>
        <end position="153"/>
    </location>
</feature>
<accession>A0A164STG4</accession>
<proteinExistence type="predicted"/>
<protein>
    <submittedName>
        <fullName evidence="2">Uncharacterized protein</fullName>
    </submittedName>
</protein>
<evidence type="ECO:0000313" key="2">
    <source>
        <dbReference type="EMBL" id="KZS91787.1"/>
    </source>
</evidence>
<feature type="non-terminal residue" evidence="2">
    <location>
        <position position="1"/>
    </location>
</feature>
<gene>
    <name evidence="2" type="ORF">SISNIDRAFT_413687</name>
</gene>
<keyword evidence="1" id="KW-0732">Signal</keyword>
<evidence type="ECO:0000256" key="1">
    <source>
        <dbReference type="SAM" id="SignalP"/>
    </source>
</evidence>
<name>A0A164STG4_9AGAM</name>
<feature type="signal peptide" evidence="1">
    <location>
        <begin position="1"/>
        <end position="20"/>
    </location>
</feature>
<evidence type="ECO:0000313" key="3">
    <source>
        <dbReference type="Proteomes" id="UP000076722"/>
    </source>
</evidence>
<dbReference type="OrthoDB" id="3043660at2759"/>
<reference evidence="2 3" key="1">
    <citation type="journal article" date="2016" name="Mol. Biol. Evol.">
        <title>Comparative Genomics of Early-Diverging Mushroom-Forming Fungi Provides Insights into the Origins of Lignocellulose Decay Capabilities.</title>
        <authorList>
            <person name="Nagy L.G."/>
            <person name="Riley R."/>
            <person name="Tritt A."/>
            <person name="Adam C."/>
            <person name="Daum C."/>
            <person name="Floudas D."/>
            <person name="Sun H."/>
            <person name="Yadav J.S."/>
            <person name="Pangilinan J."/>
            <person name="Larsson K.H."/>
            <person name="Matsuura K."/>
            <person name="Barry K."/>
            <person name="Labutti K."/>
            <person name="Kuo R."/>
            <person name="Ohm R.A."/>
            <person name="Bhattacharya S.S."/>
            <person name="Shirouzu T."/>
            <person name="Yoshinaga Y."/>
            <person name="Martin F.M."/>
            <person name="Grigoriev I.V."/>
            <person name="Hibbett D.S."/>
        </authorList>
    </citation>
    <scope>NUCLEOTIDE SEQUENCE [LARGE SCALE GENOMIC DNA]</scope>
    <source>
        <strain evidence="2 3">HHB9708</strain>
    </source>
</reference>
<organism evidence="2 3">
    <name type="scientific">Sistotremastrum niveocremeum HHB9708</name>
    <dbReference type="NCBI Taxonomy" id="1314777"/>
    <lineage>
        <taxon>Eukaryota</taxon>
        <taxon>Fungi</taxon>
        <taxon>Dikarya</taxon>
        <taxon>Basidiomycota</taxon>
        <taxon>Agaricomycotina</taxon>
        <taxon>Agaricomycetes</taxon>
        <taxon>Sistotremastrales</taxon>
        <taxon>Sistotremastraceae</taxon>
        <taxon>Sertulicium</taxon>
        <taxon>Sertulicium niveocremeum</taxon>
    </lineage>
</organism>